<name>A0ABY7VG76_9GAMM</name>
<evidence type="ECO:0000259" key="2">
    <source>
        <dbReference type="Pfam" id="PF00144"/>
    </source>
</evidence>
<keyword evidence="4" id="KW-1185">Reference proteome</keyword>
<evidence type="ECO:0000256" key="1">
    <source>
        <dbReference type="SAM" id="Phobius"/>
    </source>
</evidence>
<keyword evidence="1" id="KW-0812">Transmembrane</keyword>
<reference evidence="3 4" key="1">
    <citation type="journal article" date="2022" name="Mar. Drugs">
        <title>Bioassay-Guided Fractionation Leads to the Detection of Cholic Acid Generated by the Rare Thalassomonas sp.</title>
        <authorList>
            <person name="Pheiffer F."/>
            <person name="Schneider Y.K."/>
            <person name="Hansen E.H."/>
            <person name="Andersen J.H."/>
            <person name="Isaksson J."/>
            <person name="Busche T."/>
            <person name="R C."/>
            <person name="Kalinowski J."/>
            <person name="Zyl L.V."/>
            <person name="Trindade M."/>
        </authorList>
    </citation>
    <scope>NUCLEOTIDE SEQUENCE [LARGE SCALE GENOMIC DNA]</scope>
    <source>
        <strain evidence="3 4">A5K-61T</strain>
    </source>
</reference>
<dbReference type="EMBL" id="CP059693">
    <property type="protein sequence ID" value="WDE12426.1"/>
    <property type="molecule type" value="Genomic_DNA"/>
</dbReference>
<dbReference type="InterPro" id="IPR012338">
    <property type="entry name" value="Beta-lactam/transpept-like"/>
</dbReference>
<proteinExistence type="predicted"/>
<dbReference type="PANTHER" id="PTHR46520">
    <property type="entry name" value="SERINE BETA-LACTAMASE-LIKE PROTEIN LACTB, MITOCHONDRIAL"/>
    <property type="match status" value="1"/>
</dbReference>
<gene>
    <name evidence="3" type="ORF">H3N35_02775</name>
</gene>
<dbReference type="Proteomes" id="UP001215231">
    <property type="component" value="Chromosome"/>
</dbReference>
<dbReference type="InterPro" id="IPR052794">
    <property type="entry name" value="Mito_Ser_Protease_LACTB"/>
</dbReference>
<keyword evidence="1" id="KW-0472">Membrane</keyword>
<protein>
    <submittedName>
        <fullName evidence="3">Beta-lactamase family protein</fullName>
    </submittedName>
</protein>
<keyword evidence="1" id="KW-1133">Transmembrane helix</keyword>
<dbReference type="PANTHER" id="PTHR46520:SF1">
    <property type="entry name" value="SERINE BETA-LACTAMASE-LIKE PROTEIN LACTB, MITOCHONDRIAL"/>
    <property type="match status" value="1"/>
</dbReference>
<dbReference type="InterPro" id="IPR001466">
    <property type="entry name" value="Beta-lactam-related"/>
</dbReference>
<dbReference type="SUPFAM" id="SSF56601">
    <property type="entry name" value="beta-lactamase/transpeptidase-like"/>
    <property type="match status" value="1"/>
</dbReference>
<feature type="transmembrane region" description="Helical" evidence="1">
    <location>
        <begin position="9"/>
        <end position="29"/>
    </location>
</feature>
<dbReference type="Pfam" id="PF00144">
    <property type="entry name" value="Beta-lactamase"/>
    <property type="match status" value="1"/>
</dbReference>
<feature type="domain" description="Beta-lactamase-related" evidence="2">
    <location>
        <begin position="76"/>
        <end position="400"/>
    </location>
</feature>
<dbReference type="Gene3D" id="3.40.710.10">
    <property type="entry name" value="DD-peptidase/beta-lactamase superfamily"/>
    <property type="match status" value="1"/>
</dbReference>
<evidence type="ECO:0000313" key="3">
    <source>
        <dbReference type="EMBL" id="WDE12426.1"/>
    </source>
</evidence>
<accession>A0ABY7VG76</accession>
<dbReference type="RefSeq" id="WP_274052707.1">
    <property type="nucleotide sequence ID" value="NZ_CP059693.1"/>
</dbReference>
<evidence type="ECO:0000313" key="4">
    <source>
        <dbReference type="Proteomes" id="UP001215231"/>
    </source>
</evidence>
<organism evidence="3 4">
    <name type="scientific">Thalassomonas haliotis</name>
    <dbReference type="NCBI Taxonomy" id="485448"/>
    <lineage>
        <taxon>Bacteria</taxon>
        <taxon>Pseudomonadati</taxon>
        <taxon>Pseudomonadota</taxon>
        <taxon>Gammaproteobacteria</taxon>
        <taxon>Alteromonadales</taxon>
        <taxon>Colwelliaceae</taxon>
        <taxon>Thalassomonas</taxon>
    </lineage>
</organism>
<sequence>MIKLSKVKVLSLAVTGIFAIILIFAWPVYQTLAHKNKIAFLPFYRFIAIPKESPGQQILYNPVYQNAAEQMQALLTRHKNDINAPAISAAVAINDQLVWAGVSGWADIEAKIPASPQSQFRIGSTAKALTGTALARMVDANLIDLDQPISNYMQNLPNEQWRQITPRQLASHMAGLPHYKENTDYLGFYKTLTLSTRYEQVEDALSVFDSSELLFSPGKNFSYSSLGTVLLSAIMENAAATPYLDIMQQEVFTPSGMQSTMAEFKGENSDNLVNFYWNDEGRSQQVRKWRKVDLSHRLAGGGFISTSSDLVKMGMAVLRDDFISPATRKTFWTPQTLPDGSETPHGYSLGWRVLTRKLDSELGDITFANHGGVSRGAQSWLMVIPEYQMSVAVNINANTEVFWDFAKVSMQIAKAFIKVKIQAKIQERNHLYSKAANPPN</sequence>